<feature type="compositionally biased region" description="Polar residues" evidence="11">
    <location>
        <begin position="1034"/>
        <end position="1056"/>
    </location>
</feature>
<feature type="region of interest" description="Disordered" evidence="11">
    <location>
        <begin position="238"/>
        <end position="273"/>
    </location>
</feature>
<proteinExistence type="predicted"/>
<comment type="function">
    <text evidence="10">Component of the PAN1 actin cytoskeleton-regulatory complex required for the internalization of endosomes during actin-coupled endocytosis. The complex links the site of endocytosis to the cell membrane-associated actin cytoskeleton. Mediates uptake of external molecules and vacuolar degradation of plasma membrane proteins. Plays a role in the proper organization of the cell membrane-associated actin cytoskeleton and promotes its destabilization.</text>
</comment>
<dbReference type="AlphaFoldDB" id="A0A9P7SWY0"/>
<dbReference type="Gene3D" id="1.10.238.10">
    <property type="entry name" value="EF-hand"/>
    <property type="match status" value="3"/>
</dbReference>
<dbReference type="InterPro" id="IPR015940">
    <property type="entry name" value="UBA"/>
</dbReference>
<dbReference type="PROSITE" id="PS50030">
    <property type="entry name" value="UBA"/>
    <property type="match status" value="1"/>
</dbReference>
<dbReference type="GO" id="GO:0003779">
    <property type="term" value="F:actin binding"/>
    <property type="evidence" value="ECO:0007669"/>
    <property type="project" value="UniProtKB-KW"/>
</dbReference>
<dbReference type="Proteomes" id="UP000748025">
    <property type="component" value="Unassembled WGS sequence"/>
</dbReference>
<feature type="compositionally biased region" description="Low complexity" evidence="11">
    <location>
        <begin position="761"/>
        <end position="774"/>
    </location>
</feature>
<reference evidence="15" key="1">
    <citation type="journal article" date="2020" name="bioRxiv">
        <title>Whole genome comparisons of ergot fungi reveals the divergence and evolution of species within the genus Claviceps are the result of varying mechanisms driving genome evolution and host range expansion.</title>
        <authorList>
            <person name="Wyka S.A."/>
            <person name="Mondo S.J."/>
            <person name="Liu M."/>
            <person name="Dettman J."/>
            <person name="Nalam V."/>
            <person name="Broders K.D."/>
        </authorList>
    </citation>
    <scope>NUCLEOTIDE SEQUENCE</scope>
    <source>
        <strain evidence="15">CCC 602</strain>
    </source>
</reference>
<evidence type="ECO:0000256" key="1">
    <source>
        <dbReference type="ARBA" id="ARBA00004125"/>
    </source>
</evidence>
<feature type="compositionally biased region" description="Low complexity" evidence="11">
    <location>
        <begin position="1075"/>
        <end position="1094"/>
    </location>
</feature>
<evidence type="ECO:0000259" key="14">
    <source>
        <dbReference type="PROSITE" id="PS50222"/>
    </source>
</evidence>
<feature type="region of interest" description="Disordered" evidence="11">
    <location>
        <begin position="361"/>
        <end position="503"/>
    </location>
</feature>
<dbReference type="PROSITE" id="PS50222">
    <property type="entry name" value="EF_HAND_2"/>
    <property type="match status" value="1"/>
</dbReference>
<feature type="region of interest" description="Disordered" evidence="11">
    <location>
        <begin position="751"/>
        <end position="888"/>
    </location>
</feature>
<feature type="compositionally biased region" description="Low complexity" evidence="11">
    <location>
        <begin position="1159"/>
        <end position="1168"/>
    </location>
</feature>
<keyword evidence="5" id="KW-0254">Endocytosis</keyword>
<evidence type="ECO:0000256" key="5">
    <source>
        <dbReference type="ARBA" id="ARBA00022583"/>
    </source>
</evidence>
<gene>
    <name evidence="15" type="ORF">E4U43_000169</name>
</gene>
<dbReference type="SMART" id="SM00165">
    <property type="entry name" value="UBA"/>
    <property type="match status" value="1"/>
</dbReference>
<dbReference type="SUPFAM" id="SSF46934">
    <property type="entry name" value="UBA-like"/>
    <property type="match status" value="1"/>
</dbReference>
<feature type="compositionally biased region" description="Low complexity" evidence="11">
    <location>
        <begin position="710"/>
        <end position="724"/>
    </location>
</feature>
<feature type="compositionally biased region" description="Polar residues" evidence="11">
    <location>
        <begin position="943"/>
        <end position="956"/>
    </location>
</feature>
<evidence type="ECO:0000256" key="2">
    <source>
        <dbReference type="ARBA" id="ARBA00004134"/>
    </source>
</evidence>
<dbReference type="Gene3D" id="1.10.287.1490">
    <property type="match status" value="1"/>
</dbReference>
<dbReference type="CDD" id="cd00052">
    <property type="entry name" value="EH"/>
    <property type="match status" value="3"/>
</dbReference>
<evidence type="ECO:0000256" key="9">
    <source>
        <dbReference type="ARBA" id="ARBA00023212"/>
    </source>
</evidence>
<comment type="subcellular location">
    <subcellularLocation>
        <location evidence="3">Cell membrane</location>
        <topology evidence="3">Peripheral membrane protein</topology>
        <orientation evidence="3">Cytoplasmic side</orientation>
    </subcellularLocation>
    <subcellularLocation>
        <location evidence="2">Cytoplasm</location>
        <location evidence="2">Cytoskeleton</location>
        <location evidence="2">Actin patch</location>
    </subcellularLocation>
    <subcellularLocation>
        <location evidence="1">Endosome membrane</location>
        <topology evidence="1">Peripheral membrane protein</topology>
        <orientation evidence="1">Cytoplasmic side</orientation>
    </subcellularLocation>
</comment>
<evidence type="ECO:0000256" key="8">
    <source>
        <dbReference type="ARBA" id="ARBA00023203"/>
    </source>
</evidence>
<dbReference type="InterPro" id="IPR011992">
    <property type="entry name" value="EF-hand-dom_pair"/>
</dbReference>
<dbReference type="GO" id="GO:0005886">
    <property type="term" value="C:plasma membrane"/>
    <property type="evidence" value="ECO:0007669"/>
    <property type="project" value="UniProtKB-SubCell"/>
</dbReference>
<dbReference type="GO" id="GO:0005509">
    <property type="term" value="F:calcium ion binding"/>
    <property type="evidence" value="ECO:0007669"/>
    <property type="project" value="InterPro"/>
</dbReference>
<dbReference type="GO" id="GO:0030479">
    <property type="term" value="C:actin cortical patch"/>
    <property type="evidence" value="ECO:0007669"/>
    <property type="project" value="UniProtKB-SubCell"/>
</dbReference>
<keyword evidence="9" id="KW-0963">Cytoplasm</keyword>
<evidence type="ECO:0000256" key="4">
    <source>
        <dbReference type="ARBA" id="ARBA00011159"/>
    </source>
</evidence>
<feature type="region of interest" description="Disordered" evidence="11">
    <location>
        <begin position="533"/>
        <end position="561"/>
    </location>
</feature>
<feature type="domain" description="EH" evidence="13">
    <location>
        <begin position="149"/>
        <end position="239"/>
    </location>
</feature>
<keyword evidence="6" id="KW-0967">Endosome</keyword>
<comment type="caution">
    <text evidence="15">The sequence shown here is derived from an EMBL/GenBank/DDBJ whole genome shotgun (WGS) entry which is preliminary data.</text>
</comment>
<evidence type="ECO:0000256" key="6">
    <source>
        <dbReference type="ARBA" id="ARBA00022753"/>
    </source>
</evidence>
<dbReference type="PANTHER" id="PTHR11216:SF170">
    <property type="entry name" value="DYNAMIN ASSOCIATED PROTEIN 160, ISOFORM D"/>
    <property type="match status" value="1"/>
</dbReference>
<feature type="compositionally biased region" description="Low complexity" evidence="11">
    <location>
        <begin position="1009"/>
        <end position="1026"/>
    </location>
</feature>
<evidence type="ECO:0000313" key="16">
    <source>
        <dbReference type="Proteomes" id="UP000748025"/>
    </source>
</evidence>
<feature type="compositionally biased region" description="Polar residues" evidence="11">
    <location>
        <begin position="846"/>
        <end position="856"/>
    </location>
</feature>
<evidence type="ECO:0000256" key="3">
    <source>
        <dbReference type="ARBA" id="ARBA00004413"/>
    </source>
</evidence>
<feature type="compositionally biased region" description="Polar residues" evidence="11">
    <location>
        <begin position="467"/>
        <end position="484"/>
    </location>
</feature>
<name>A0A9P7SWY0_9HYPO</name>
<keyword evidence="9" id="KW-0206">Cytoskeleton</keyword>
<dbReference type="GO" id="GO:0016197">
    <property type="term" value="P:endosomal transport"/>
    <property type="evidence" value="ECO:0007669"/>
    <property type="project" value="TreeGrafter"/>
</dbReference>
<feature type="compositionally biased region" description="Acidic residues" evidence="11">
    <location>
        <begin position="1100"/>
        <end position="1109"/>
    </location>
</feature>
<feature type="compositionally biased region" description="Basic and acidic residues" evidence="11">
    <location>
        <begin position="687"/>
        <end position="701"/>
    </location>
</feature>
<evidence type="ECO:0000313" key="15">
    <source>
        <dbReference type="EMBL" id="KAG6008339.1"/>
    </source>
</evidence>
<evidence type="ECO:0000259" key="13">
    <source>
        <dbReference type="PROSITE" id="PS50031"/>
    </source>
</evidence>
<organism evidence="15 16">
    <name type="scientific">Claviceps pusilla</name>
    <dbReference type="NCBI Taxonomy" id="123648"/>
    <lineage>
        <taxon>Eukaryota</taxon>
        <taxon>Fungi</taxon>
        <taxon>Dikarya</taxon>
        <taxon>Ascomycota</taxon>
        <taxon>Pezizomycotina</taxon>
        <taxon>Sordariomycetes</taxon>
        <taxon>Hypocreomycetidae</taxon>
        <taxon>Hypocreales</taxon>
        <taxon>Clavicipitaceae</taxon>
        <taxon>Claviceps</taxon>
    </lineage>
</organism>
<sequence>MSADVGADSAAPPNLNLSPEEKRVYGQLFRQADTEGVGVVTGDVAVKFFEKTRLDSRILGEIWQIADNENRGFLTPAGFGLVLRLIGHAQAGREPTPEIALQQGPIPRFDGIWPPPSSLGSPITASPAATLQAQNTGGPVRIPPLTPDKVAQYTSLFERQPLQANKLPGEQARNIFDKSGLPNEILGRIWALADTELRGALVLPEFVIAMHLLTSIKTGALRSLPAVLPPGLYESATNRGIAPRQSPSHTGPTGAIPRQLSGPAHMRTGSPLLGRPASQGAVNDWAVSPVDKAKFDQIYATIDKTNKGFITGEEAVPFFSQSNLSEDALAQIWDLADFNSQGQLTREGFAVAMYLIRQQRSGSGGPLPSTLPPNLLPPSVRAQRQQPHPPFLPPPPPPPSTSVRAVSQPQPSSALDDLFGLESTPAPVVNAPAPMQTIMSTGGSNPNDPFAGSSALLSPSSPPPIRSTATGTSTFKPFVPSSSFGRGLTGPGSSGNDVSQPAEDLLEDHDPEASKKITGETTELANLSSQIGTLSKQMQDVQNKRTTTQTELNQTNSQKQNFEQRLTQLRALYEKEAEDARSLEEQLRKSRVETQKFQSECMTVEGNLRDVQAQHQQLAAALQADRQENAGLRERIRVVNGEIAQLKPQIEKLKSEGRQQKGLVAINKKQLATTEGERDKLKTEAAELAKGGGEDASRQHIDSSSSTFGPAPVASPALSASSANNPFFKRTASTDIMGAFASPPARSYADKSFEDVFGPSNTNHTTTNESNDNNASNRGTPPPTMAAFQQQQHTGTSAASAGSFSHHGGASPSLTRQLGMANMEPPAPPASRQISSSLLPFPDTPASLSSSRQVSPPASRGDDTAADSSGQLNGKDEDKGSASPLPVAAATTVSDFDAVFDAKNDDASTPPAANADPFSITDQAKAKADFDNAFAAFSASSKRQPATNDPTGTKDTTAAAFNVEFPPISELERDDASESDSEQGGFDDDFAPASPAPAPAPPTKDDPTSETASAGAAAGPPAVPAKEPVEELSKSPSFQASSPATVTNGNSQSKSLTADEIFGAAEAALQPPPTSSSSSSLASSSAAAGAAKAPGKGVFDDLDDDFEGLEDAKEGSADDDFANISRDDFNPVFDSSPPASQAKSESTAFGNESTFDFVSHSSAAGSSSQQKPADPHDWDAIFAGLDEPANTTPPTAPEGGNGNANTDKVALERPPAPGRALTEKGEHDDPILKSLTSMGYMRADAVAALEKYDYNLEKAANYLASKS</sequence>
<dbReference type="PROSITE" id="PS50031">
    <property type="entry name" value="EH"/>
    <property type="match status" value="3"/>
</dbReference>
<dbReference type="OrthoDB" id="524326at2759"/>
<dbReference type="Pfam" id="PF12763">
    <property type="entry name" value="EH"/>
    <property type="match status" value="3"/>
</dbReference>
<dbReference type="PANTHER" id="PTHR11216">
    <property type="entry name" value="EH DOMAIN"/>
    <property type="match status" value="1"/>
</dbReference>
<evidence type="ECO:0008006" key="17">
    <source>
        <dbReference type="Google" id="ProtNLM"/>
    </source>
</evidence>
<feature type="region of interest" description="Disordered" evidence="11">
    <location>
        <begin position="687"/>
        <end position="724"/>
    </location>
</feature>
<feature type="compositionally biased region" description="Basic and acidic residues" evidence="11">
    <location>
        <begin position="1221"/>
        <end position="1230"/>
    </location>
</feature>
<dbReference type="EMBL" id="SRPW01001048">
    <property type="protein sequence ID" value="KAG6008339.1"/>
    <property type="molecule type" value="Genomic_DNA"/>
</dbReference>
<keyword evidence="16" id="KW-1185">Reference proteome</keyword>
<feature type="compositionally biased region" description="Acidic residues" evidence="11">
    <location>
        <begin position="977"/>
        <end position="990"/>
    </location>
</feature>
<dbReference type="GO" id="GO:0010008">
    <property type="term" value="C:endosome membrane"/>
    <property type="evidence" value="ECO:0007669"/>
    <property type="project" value="UniProtKB-SubCell"/>
</dbReference>
<feature type="domain" description="EH" evidence="13">
    <location>
        <begin position="21"/>
        <end position="97"/>
    </location>
</feature>
<feature type="compositionally biased region" description="Pro residues" evidence="11">
    <location>
        <begin position="387"/>
        <end position="400"/>
    </location>
</feature>
<dbReference type="GO" id="GO:0006897">
    <property type="term" value="P:endocytosis"/>
    <property type="evidence" value="ECO:0007669"/>
    <property type="project" value="UniProtKB-KW"/>
</dbReference>
<accession>A0A9P7SWY0</accession>
<feature type="compositionally biased region" description="Low complexity" evidence="11">
    <location>
        <begin position="793"/>
        <end position="811"/>
    </location>
</feature>
<comment type="subunit">
    <text evidence="4">Component of the PAN1 actin cytoskeleton-regulatory complex.</text>
</comment>
<dbReference type="Pfam" id="PF00627">
    <property type="entry name" value="UBA"/>
    <property type="match status" value="1"/>
</dbReference>
<dbReference type="InterPro" id="IPR000261">
    <property type="entry name" value="EH_dom"/>
</dbReference>
<dbReference type="InterPro" id="IPR002048">
    <property type="entry name" value="EF_hand_dom"/>
</dbReference>
<evidence type="ECO:0000259" key="12">
    <source>
        <dbReference type="PROSITE" id="PS50030"/>
    </source>
</evidence>
<feature type="compositionally biased region" description="Polar residues" evidence="11">
    <location>
        <begin position="401"/>
        <end position="413"/>
    </location>
</feature>
<dbReference type="SUPFAM" id="SSF47473">
    <property type="entry name" value="EF-hand"/>
    <property type="match status" value="3"/>
</dbReference>
<feature type="domain" description="EH" evidence="13">
    <location>
        <begin position="291"/>
        <end position="382"/>
    </location>
</feature>
<dbReference type="InterPro" id="IPR009060">
    <property type="entry name" value="UBA-like_sf"/>
</dbReference>
<keyword evidence="8" id="KW-0009">Actin-binding</keyword>
<feature type="region of interest" description="Disordered" evidence="11">
    <location>
        <begin position="936"/>
        <end position="1230"/>
    </location>
</feature>
<feature type="domain" description="UBA" evidence="12">
    <location>
        <begin position="1226"/>
        <end position="1266"/>
    </location>
</feature>
<keyword evidence="7" id="KW-0175">Coiled coil</keyword>
<feature type="compositionally biased region" description="Low complexity" evidence="11">
    <location>
        <begin position="449"/>
        <end position="459"/>
    </location>
</feature>
<evidence type="ECO:0000256" key="10">
    <source>
        <dbReference type="ARBA" id="ARBA00025194"/>
    </source>
</evidence>
<feature type="compositionally biased region" description="Polar residues" evidence="11">
    <location>
        <begin position="437"/>
        <end position="447"/>
    </location>
</feature>
<feature type="compositionally biased region" description="Polar residues" evidence="11">
    <location>
        <begin position="1137"/>
        <end position="1156"/>
    </location>
</feature>
<evidence type="ECO:0000256" key="7">
    <source>
        <dbReference type="ARBA" id="ARBA00023054"/>
    </source>
</evidence>
<dbReference type="SMART" id="SM00027">
    <property type="entry name" value="EH"/>
    <property type="match status" value="3"/>
</dbReference>
<protein>
    <recommendedName>
        <fullName evidence="17">EDE1 protein</fullName>
    </recommendedName>
</protein>
<feature type="domain" description="EF-hand" evidence="14">
    <location>
        <begin position="290"/>
        <end position="325"/>
    </location>
</feature>
<evidence type="ECO:0000256" key="11">
    <source>
        <dbReference type="SAM" id="MobiDB-lite"/>
    </source>
</evidence>
<dbReference type="Gene3D" id="1.10.8.10">
    <property type="entry name" value="DNA helicase RuvA subunit, C-terminal domain"/>
    <property type="match status" value="1"/>
</dbReference>